<feature type="region of interest" description="Disordered" evidence="3">
    <location>
        <begin position="171"/>
        <end position="239"/>
    </location>
</feature>
<sequence>MPPVPKSKPSSATTASASPSKRPGSPKAKGAVRAKSGCYTCRIRRKKCDEQPNEQGHCSTCARLRLECLGFGAKRPDWLRESHNVLQLRDKIKNFLASQGMIKGHSSSGPRSTEEPTVLRLTPSEPEGPWRPSDGASVPSHTLSNDGTSASSRTLTNDEYKYSIRAHISDTPGSSLSVLDKSSSHAHGRHHFHPPTKHSGHLDSAKSKEPFSSNEPSGLPAAWGDVGKDPFHTPSSSLKQPRVWTMDDLETMMDASLLQNRHGRPMIQDDATAGNDGSTSPFKRTIEPLSHSEEEINTKHSTPRSRFLAFYRRYVIPQQYPLATPYIRWIVSTSIDNESICEQAVMLLLFVYLFRSMSPTAKLALPPDARYQTSHIERTLRSHRKLLAADDAMAALHLVSTITFDSRQGNWQEHLETAALYAKARMGGNRTGFEELRKLSQKDAFIVKTTIWLDVLASVTTREEPLLLEITKFLFGPGRSGQSEPLAASPPVGKNSASHDSSEAHDTTEEQESMLSPMGCENKVVWALAEISALSSRKKASKQDESSKLEFVQCIKDIEHELKGYHPTKTLSDFNGDPFAYSRYLTAHIFRTAALLYLHAVVLDGIPGARQIKLAVDEVMYWIHRIPKKPKTAIDWKIHSTVIRSTIFPFYITGALAEDRGTWTALNEYLLEEADTVGSCMTTAMLLENIWDERAEDSDGEERVPWRERLSEDGNLMLLA</sequence>
<accession>A0A9P5XIA3</accession>
<evidence type="ECO:0000256" key="3">
    <source>
        <dbReference type="SAM" id="MobiDB-lite"/>
    </source>
</evidence>
<proteinExistence type="predicted"/>
<dbReference type="SMART" id="SM00066">
    <property type="entry name" value="GAL4"/>
    <property type="match status" value="1"/>
</dbReference>
<dbReference type="PANTHER" id="PTHR37534">
    <property type="entry name" value="TRANSCRIPTIONAL ACTIVATOR PROTEIN UGA3"/>
    <property type="match status" value="1"/>
</dbReference>
<organism evidence="5 6">
    <name type="scientific">Macrolepiota fuliginosa MF-IS2</name>
    <dbReference type="NCBI Taxonomy" id="1400762"/>
    <lineage>
        <taxon>Eukaryota</taxon>
        <taxon>Fungi</taxon>
        <taxon>Dikarya</taxon>
        <taxon>Basidiomycota</taxon>
        <taxon>Agaricomycotina</taxon>
        <taxon>Agaricomycetes</taxon>
        <taxon>Agaricomycetidae</taxon>
        <taxon>Agaricales</taxon>
        <taxon>Agaricineae</taxon>
        <taxon>Agaricaceae</taxon>
        <taxon>Macrolepiota</taxon>
    </lineage>
</organism>
<feature type="region of interest" description="Disordered" evidence="3">
    <location>
        <begin position="481"/>
        <end position="516"/>
    </location>
</feature>
<dbReference type="SUPFAM" id="SSF57701">
    <property type="entry name" value="Zn2/Cys6 DNA-binding domain"/>
    <property type="match status" value="1"/>
</dbReference>
<dbReference type="PROSITE" id="PS00463">
    <property type="entry name" value="ZN2_CY6_FUNGAL_1"/>
    <property type="match status" value="1"/>
</dbReference>
<feature type="compositionally biased region" description="Basic residues" evidence="3">
    <location>
        <begin position="184"/>
        <end position="199"/>
    </location>
</feature>
<dbReference type="GO" id="GO:0005634">
    <property type="term" value="C:nucleus"/>
    <property type="evidence" value="ECO:0007669"/>
    <property type="project" value="UniProtKB-SubCell"/>
</dbReference>
<dbReference type="AlphaFoldDB" id="A0A9P5XIA3"/>
<feature type="compositionally biased region" description="Polar residues" evidence="3">
    <location>
        <begin position="139"/>
        <end position="154"/>
    </location>
</feature>
<dbReference type="GO" id="GO:0008270">
    <property type="term" value="F:zinc ion binding"/>
    <property type="evidence" value="ECO:0007669"/>
    <property type="project" value="InterPro"/>
</dbReference>
<dbReference type="InterPro" id="IPR036864">
    <property type="entry name" value="Zn2-C6_fun-type_DNA-bd_sf"/>
</dbReference>
<feature type="region of interest" description="Disordered" evidence="3">
    <location>
        <begin position="1"/>
        <end position="34"/>
    </location>
</feature>
<comment type="subcellular location">
    <subcellularLocation>
        <location evidence="1">Nucleus</location>
    </subcellularLocation>
</comment>
<feature type="region of interest" description="Disordered" evidence="3">
    <location>
        <begin position="101"/>
        <end position="154"/>
    </location>
</feature>
<keyword evidence="2" id="KW-0539">Nucleus</keyword>
<dbReference type="EMBL" id="MU151078">
    <property type="protein sequence ID" value="KAF9451908.1"/>
    <property type="molecule type" value="Genomic_DNA"/>
</dbReference>
<evidence type="ECO:0000256" key="2">
    <source>
        <dbReference type="ARBA" id="ARBA00023242"/>
    </source>
</evidence>
<keyword evidence="6" id="KW-1185">Reference proteome</keyword>
<dbReference type="PROSITE" id="PS50048">
    <property type="entry name" value="ZN2_CY6_FUNGAL_2"/>
    <property type="match status" value="1"/>
</dbReference>
<dbReference type="Gene3D" id="4.10.240.10">
    <property type="entry name" value="Zn(2)-C6 fungal-type DNA-binding domain"/>
    <property type="match status" value="1"/>
</dbReference>
<evidence type="ECO:0000313" key="5">
    <source>
        <dbReference type="EMBL" id="KAF9451908.1"/>
    </source>
</evidence>
<dbReference type="InterPro" id="IPR001138">
    <property type="entry name" value="Zn2Cys6_DnaBD"/>
</dbReference>
<name>A0A9P5XIA3_9AGAR</name>
<reference evidence="5" key="1">
    <citation type="submission" date="2020-11" db="EMBL/GenBank/DDBJ databases">
        <authorList>
            <consortium name="DOE Joint Genome Institute"/>
            <person name="Ahrendt S."/>
            <person name="Riley R."/>
            <person name="Andreopoulos W."/>
            <person name="Labutti K."/>
            <person name="Pangilinan J."/>
            <person name="Ruiz-Duenas F.J."/>
            <person name="Barrasa J.M."/>
            <person name="Sanchez-Garcia M."/>
            <person name="Camarero S."/>
            <person name="Miyauchi S."/>
            <person name="Serrano A."/>
            <person name="Linde D."/>
            <person name="Babiker R."/>
            <person name="Drula E."/>
            <person name="Ayuso-Fernandez I."/>
            <person name="Pacheco R."/>
            <person name="Padilla G."/>
            <person name="Ferreira P."/>
            <person name="Barriuso J."/>
            <person name="Kellner H."/>
            <person name="Castanera R."/>
            <person name="Alfaro M."/>
            <person name="Ramirez L."/>
            <person name="Pisabarro A.G."/>
            <person name="Kuo A."/>
            <person name="Tritt A."/>
            <person name="Lipzen A."/>
            <person name="He G."/>
            <person name="Yan M."/>
            <person name="Ng V."/>
            <person name="Cullen D."/>
            <person name="Martin F."/>
            <person name="Rosso M.-N."/>
            <person name="Henrissat B."/>
            <person name="Hibbett D."/>
            <person name="Martinez A.T."/>
            <person name="Grigoriev I.V."/>
        </authorList>
    </citation>
    <scope>NUCLEOTIDE SEQUENCE</scope>
    <source>
        <strain evidence="5">MF-IS2</strain>
    </source>
</reference>
<dbReference type="GO" id="GO:0000981">
    <property type="term" value="F:DNA-binding transcription factor activity, RNA polymerase II-specific"/>
    <property type="evidence" value="ECO:0007669"/>
    <property type="project" value="InterPro"/>
</dbReference>
<comment type="caution">
    <text evidence="5">The sequence shown here is derived from an EMBL/GenBank/DDBJ whole genome shotgun (WGS) entry which is preliminary data.</text>
</comment>
<gene>
    <name evidence="5" type="ORF">P691DRAFT_772755</name>
</gene>
<dbReference type="InterPro" id="IPR021858">
    <property type="entry name" value="Fun_TF"/>
</dbReference>
<evidence type="ECO:0000313" key="6">
    <source>
        <dbReference type="Proteomes" id="UP000807342"/>
    </source>
</evidence>
<dbReference type="Pfam" id="PF11951">
    <property type="entry name" value="Fungal_trans_2"/>
    <property type="match status" value="1"/>
</dbReference>
<dbReference type="CDD" id="cd00067">
    <property type="entry name" value="GAL4"/>
    <property type="match status" value="1"/>
</dbReference>
<evidence type="ECO:0000256" key="1">
    <source>
        <dbReference type="ARBA" id="ARBA00004123"/>
    </source>
</evidence>
<protein>
    <recommendedName>
        <fullName evidence="4">Zn(2)-C6 fungal-type domain-containing protein</fullName>
    </recommendedName>
</protein>
<feature type="compositionally biased region" description="Low complexity" evidence="3">
    <location>
        <begin position="7"/>
        <end position="21"/>
    </location>
</feature>
<dbReference type="PANTHER" id="PTHR37534:SF20">
    <property type="entry name" value="PRO1A C6 ZINK-FINGER PROTEIN"/>
    <property type="match status" value="1"/>
</dbReference>
<dbReference type="Proteomes" id="UP000807342">
    <property type="component" value="Unassembled WGS sequence"/>
</dbReference>
<feature type="domain" description="Zn(2)-C6 fungal-type" evidence="4">
    <location>
        <begin position="37"/>
        <end position="68"/>
    </location>
</feature>
<dbReference type="OrthoDB" id="5419315at2759"/>
<evidence type="ECO:0000259" key="4">
    <source>
        <dbReference type="PROSITE" id="PS50048"/>
    </source>
</evidence>
<feature type="compositionally biased region" description="Basic and acidic residues" evidence="3">
    <location>
        <begin position="200"/>
        <end position="209"/>
    </location>
</feature>
<dbReference type="Pfam" id="PF00172">
    <property type="entry name" value="Zn_clus"/>
    <property type="match status" value="1"/>
</dbReference>